<proteinExistence type="predicted"/>
<name>A0A844P5U1_ALIFS</name>
<evidence type="ECO:0000313" key="1">
    <source>
        <dbReference type="EMBL" id="MUK51493.1"/>
    </source>
</evidence>
<dbReference type="RefSeq" id="WP_155656789.1">
    <property type="nucleotide sequence ID" value="NZ_WOBN01000062.1"/>
</dbReference>
<dbReference type="EMBL" id="WOBN01000062">
    <property type="protein sequence ID" value="MUK51493.1"/>
    <property type="molecule type" value="Genomic_DNA"/>
</dbReference>
<evidence type="ECO:0000313" key="2">
    <source>
        <dbReference type="Proteomes" id="UP000448038"/>
    </source>
</evidence>
<sequence>MCYQIYDFLDDDTGKKKKFNRLDDGFKRYAEEMKADLNYAWYKEINEVRNRIIHGGYSIKTFSEDGRFLFQAYDLNLN</sequence>
<protein>
    <submittedName>
        <fullName evidence="1">Uncharacterized protein</fullName>
    </submittedName>
</protein>
<dbReference type="Proteomes" id="UP000448038">
    <property type="component" value="Unassembled WGS sequence"/>
</dbReference>
<gene>
    <name evidence="1" type="ORF">GNP88_20615</name>
</gene>
<accession>A0A844P5U1</accession>
<dbReference type="AlphaFoldDB" id="A0A844P5U1"/>
<comment type="caution">
    <text evidence="1">The sequence shown here is derived from an EMBL/GenBank/DDBJ whole genome shotgun (WGS) entry which is preliminary data.</text>
</comment>
<reference evidence="1 2" key="1">
    <citation type="submission" date="2019-11" db="EMBL/GenBank/DDBJ databases">
        <title>Using colonization assays and comparative genomics to discover symbiosis behaviors and factors in Vibrio fischeri.</title>
        <authorList>
            <person name="Bongrand C."/>
            <person name="Moriano-Gutierrez S."/>
            <person name="Arevalo P."/>
            <person name="Mcfall-Ngai M."/>
            <person name="Visick K."/>
            <person name="Polz M.F."/>
            <person name="Ruby E.G."/>
        </authorList>
    </citation>
    <scope>NUCLEOTIDE SEQUENCE [LARGE SCALE GENOMIC DNA]</scope>
    <source>
        <strain evidence="2">emors.4.1</strain>
    </source>
</reference>
<organism evidence="1 2">
    <name type="scientific">Aliivibrio fischeri</name>
    <name type="common">Vibrio fischeri</name>
    <dbReference type="NCBI Taxonomy" id="668"/>
    <lineage>
        <taxon>Bacteria</taxon>
        <taxon>Pseudomonadati</taxon>
        <taxon>Pseudomonadota</taxon>
        <taxon>Gammaproteobacteria</taxon>
        <taxon>Vibrionales</taxon>
        <taxon>Vibrionaceae</taxon>
        <taxon>Aliivibrio</taxon>
    </lineage>
</organism>